<comment type="caution">
    <text evidence="2">Lacks conserved residue(s) required for the propagation of feature annotation.</text>
</comment>
<dbReference type="GO" id="GO:0005737">
    <property type="term" value="C:cytoplasm"/>
    <property type="evidence" value="ECO:0007669"/>
    <property type="project" value="UniProtKB-SubCell"/>
</dbReference>
<comment type="similarity">
    <text evidence="2">Belongs to the TmcAL family.</text>
</comment>
<keyword evidence="2" id="KW-0067">ATP-binding</keyword>
<dbReference type="InterPro" id="IPR008513">
    <property type="entry name" value="tRNA(Met)_cyd_acetate_ligase"/>
</dbReference>
<feature type="binding site" evidence="2">
    <location>
        <position position="101"/>
    </location>
    <ligand>
        <name>ATP</name>
        <dbReference type="ChEBI" id="CHEBI:30616"/>
    </ligand>
</feature>
<evidence type="ECO:0000256" key="1">
    <source>
        <dbReference type="ARBA" id="ARBA00022694"/>
    </source>
</evidence>
<dbReference type="PANTHER" id="PTHR37825:SF1">
    <property type="entry name" value="TRNA(MET) CYTIDINE ACETATE LIGASE"/>
    <property type="match status" value="1"/>
</dbReference>
<keyword evidence="4" id="KW-1185">Reference proteome</keyword>
<evidence type="ECO:0000256" key="2">
    <source>
        <dbReference type="HAMAP-Rule" id="MF_01539"/>
    </source>
</evidence>
<name>A0A380LKN5_9FIRM</name>
<keyword evidence="1 2" id="KW-0819">tRNA processing</keyword>
<dbReference type="HAMAP" id="MF_01539">
    <property type="entry name" value="TmcAL"/>
    <property type="match status" value="1"/>
</dbReference>
<dbReference type="InterPro" id="IPR014729">
    <property type="entry name" value="Rossmann-like_a/b/a_fold"/>
</dbReference>
<dbReference type="AlphaFoldDB" id="A0A380LKN5"/>
<keyword evidence="2" id="KW-0820">tRNA-binding</keyword>
<dbReference type="Gene3D" id="3.40.50.620">
    <property type="entry name" value="HUPs"/>
    <property type="match status" value="1"/>
</dbReference>
<keyword evidence="2" id="KW-0963">Cytoplasm</keyword>
<dbReference type="PANTHER" id="PTHR37825">
    <property type="entry name" value="TRNA(MET) CYTIDINE ACETATE LIGASE"/>
    <property type="match status" value="1"/>
</dbReference>
<reference evidence="3 4" key="1">
    <citation type="submission" date="2018-06" db="EMBL/GenBank/DDBJ databases">
        <authorList>
            <consortium name="Pathogen Informatics"/>
            <person name="Doyle S."/>
        </authorList>
    </citation>
    <scope>NUCLEOTIDE SEQUENCE [LARGE SCALE GENOMIC DNA]</scope>
    <source>
        <strain evidence="3 4">NCTC11087</strain>
    </source>
</reference>
<gene>
    <name evidence="2" type="primary">tmcAL</name>
    <name evidence="3" type="ORF">NCTC11087_00637</name>
</gene>
<comment type="subcellular location">
    <subcellularLocation>
        <location evidence="2">Cytoplasm</location>
    </subcellularLocation>
</comment>
<keyword evidence="2" id="KW-0436">Ligase</keyword>
<keyword evidence="2" id="KW-0694">RNA-binding</keyword>
<comment type="function">
    <text evidence="2">Catalyzes the formation of N(4)-acetylcytidine (ac(4)C) at the wobble position of elongator tRNA(Met), using acetate and ATP as substrates. First activates an acetate ion to form acetyladenylate (Ac-AMP) and then transfers the acetyl group to tRNA to form ac(4)C34.</text>
</comment>
<keyword evidence="2" id="KW-0547">Nucleotide-binding</keyword>
<keyword evidence="3" id="KW-0808">Transferase</keyword>
<dbReference type="OrthoDB" id="9769796at2"/>
<dbReference type="SUPFAM" id="SSF52374">
    <property type="entry name" value="Nucleotidylyl transferase"/>
    <property type="match status" value="1"/>
</dbReference>
<organism evidence="3 4">
    <name type="scientific">Faecalicoccus pleomorphus</name>
    <dbReference type="NCBI Taxonomy" id="1323"/>
    <lineage>
        <taxon>Bacteria</taxon>
        <taxon>Bacillati</taxon>
        <taxon>Bacillota</taxon>
        <taxon>Erysipelotrichia</taxon>
        <taxon>Erysipelotrichales</taxon>
        <taxon>Erysipelotrichaceae</taxon>
        <taxon>Faecalicoccus</taxon>
    </lineage>
</organism>
<feature type="binding site" evidence="2">
    <location>
        <begin position="7"/>
        <end position="20"/>
    </location>
    <ligand>
        <name>ATP</name>
        <dbReference type="ChEBI" id="CHEBI:30616"/>
    </ligand>
</feature>
<sequence>MKITGIIAEYNPFHQGHIYHIQKAKEITQCDCLVVILTGCFSQRGLPSLLTPYDKTKLALQYGANLVLECPVCFGAQSADYFAKYNLQALSCLPIDTLCFGSETNDVAYLRHLLTRQKEISADPSKSLNINQNLDIQPNDILGMQYIRYCDLYHIEPVTIHRNPAYKSATQTRSDFFSGKEEFYGSLFLKEQSWDTYYPYLRLLLQMMDAEDLRKIHLVTEGIENRLKAVAQSASNWSSFLEAAITKTYTRARIQRTCLMILLQIKKEEMKETSFYKLKVLGFDSIGKACLKQCDASNIITRFNQMDPFLQAIHQKTWALYNSVLKHPIPERPVLIYDR</sequence>
<accession>A0A380LKN5</accession>
<evidence type="ECO:0000313" key="3">
    <source>
        <dbReference type="EMBL" id="SUO03765.1"/>
    </source>
</evidence>
<protein>
    <recommendedName>
        <fullName evidence="2">tRNA(Met) cytidine acetate ligase</fullName>
        <ecNumber evidence="2">6.3.4.-</ecNumber>
    </recommendedName>
</protein>
<evidence type="ECO:0000313" key="4">
    <source>
        <dbReference type="Proteomes" id="UP000255523"/>
    </source>
</evidence>
<dbReference type="EMBL" id="UHFX01000003">
    <property type="protein sequence ID" value="SUO03765.1"/>
    <property type="molecule type" value="Genomic_DNA"/>
</dbReference>
<dbReference type="GeneID" id="77461618"/>
<feature type="binding site" evidence="2">
    <location>
        <position position="139"/>
    </location>
    <ligand>
        <name>ATP</name>
        <dbReference type="ChEBI" id="CHEBI:30616"/>
    </ligand>
</feature>
<dbReference type="Proteomes" id="UP000255523">
    <property type="component" value="Unassembled WGS sequence"/>
</dbReference>
<dbReference type="GO" id="GO:0000049">
    <property type="term" value="F:tRNA binding"/>
    <property type="evidence" value="ECO:0007669"/>
    <property type="project" value="UniProtKB-KW"/>
</dbReference>
<dbReference type="RefSeq" id="WP_022789139.1">
    <property type="nucleotide sequence ID" value="NZ_UHFX01000003.1"/>
</dbReference>
<dbReference type="GO" id="GO:0005524">
    <property type="term" value="F:ATP binding"/>
    <property type="evidence" value="ECO:0007669"/>
    <property type="project" value="UniProtKB-KW"/>
</dbReference>
<feature type="binding site" evidence="2">
    <location>
        <position position="162"/>
    </location>
    <ligand>
        <name>ATP</name>
        <dbReference type="ChEBI" id="CHEBI:30616"/>
    </ligand>
</feature>
<dbReference type="EC" id="6.3.4.-" evidence="2"/>
<dbReference type="Pfam" id="PF05636">
    <property type="entry name" value="HIGH_NTase1"/>
    <property type="match status" value="1"/>
</dbReference>
<dbReference type="GO" id="GO:0006400">
    <property type="term" value="P:tRNA modification"/>
    <property type="evidence" value="ECO:0007669"/>
    <property type="project" value="UniProtKB-UniRule"/>
</dbReference>
<dbReference type="GO" id="GO:0016740">
    <property type="term" value="F:transferase activity"/>
    <property type="evidence" value="ECO:0007669"/>
    <property type="project" value="UniProtKB-KW"/>
</dbReference>
<comment type="catalytic activity">
    <reaction evidence="2">
        <text>cytidine(34) in elongator tRNA(Met) + acetate + ATP = N(4)-acetylcytidine(34) in elongator tRNA(Met) + AMP + diphosphate</text>
        <dbReference type="Rhea" id="RHEA:58144"/>
        <dbReference type="Rhea" id="RHEA-COMP:10693"/>
        <dbReference type="Rhea" id="RHEA-COMP:10694"/>
        <dbReference type="ChEBI" id="CHEBI:30089"/>
        <dbReference type="ChEBI" id="CHEBI:30616"/>
        <dbReference type="ChEBI" id="CHEBI:33019"/>
        <dbReference type="ChEBI" id="CHEBI:74900"/>
        <dbReference type="ChEBI" id="CHEBI:82748"/>
        <dbReference type="ChEBI" id="CHEBI:456215"/>
    </reaction>
</comment>
<proteinExistence type="inferred from homology"/>
<dbReference type="GO" id="GO:0016879">
    <property type="term" value="F:ligase activity, forming carbon-nitrogen bonds"/>
    <property type="evidence" value="ECO:0007669"/>
    <property type="project" value="UniProtKB-UniRule"/>
</dbReference>